<name>A0A7J3XZ55_9CREN</name>
<evidence type="ECO:0000259" key="3">
    <source>
        <dbReference type="PROSITE" id="PS50984"/>
    </source>
</evidence>
<proteinExistence type="inferred from homology"/>
<dbReference type="InterPro" id="IPR011760">
    <property type="entry name" value="PsdUridine_synth_TruD_insert"/>
</dbReference>
<dbReference type="SUPFAM" id="SSF55120">
    <property type="entry name" value="Pseudouridine synthase"/>
    <property type="match status" value="1"/>
</dbReference>
<protein>
    <submittedName>
        <fullName evidence="4">tRNA pseudouridine(13) synthase TruD</fullName>
    </submittedName>
</protein>
<organism evidence="4">
    <name type="scientific">Thermogladius calderae</name>
    <dbReference type="NCBI Taxonomy" id="1200300"/>
    <lineage>
        <taxon>Archaea</taxon>
        <taxon>Thermoproteota</taxon>
        <taxon>Thermoprotei</taxon>
        <taxon>Desulfurococcales</taxon>
        <taxon>Desulfurococcaceae</taxon>
        <taxon>Thermogladius</taxon>
    </lineage>
</organism>
<dbReference type="InterPro" id="IPR042214">
    <property type="entry name" value="TruD_catalytic"/>
</dbReference>
<gene>
    <name evidence="4" type="primary">truD</name>
    <name evidence="4" type="ORF">ENM60_04105</name>
</gene>
<evidence type="ECO:0000313" key="4">
    <source>
        <dbReference type="EMBL" id="HHP67956.1"/>
    </source>
</evidence>
<dbReference type="InterPro" id="IPR001656">
    <property type="entry name" value="PsdUridine_synth_TruD"/>
</dbReference>
<dbReference type="PANTHER" id="PTHR13326:SF21">
    <property type="entry name" value="PSEUDOURIDYLATE SYNTHASE PUS7L"/>
    <property type="match status" value="1"/>
</dbReference>
<dbReference type="GO" id="GO:0009982">
    <property type="term" value="F:pseudouridine synthase activity"/>
    <property type="evidence" value="ECO:0007669"/>
    <property type="project" value="InterPro"/>
</dbReference>
<dbReference type="EMBL" id="DRYK01000055">
    <property type="protein sequence ID" value="HHP67956.1"/>
    <property type="molecule type" value="Genomic_DNA"/>
</dbReference>
<dbReference type="InterPro" id="IPR020103">
    <property type="entry name" value="PsdUridine_synth_cat_dom_sf"/>
</dbReference>
<dbReference type="Pfam" id="PF01142">
    <property type="entry name" value="TruD"/>
    <property type="match status" value="1"/>
</dbReference>
<dbReference type="Gene3D" id="3.30.2350.20">
    <property type="entry name" value="TruD, catalytic domain"/>
    <property type="match status" value="1"/>
</dbReference>
<dbReference type="AlphaFoldDB" id="A0A7J3XZ55"/>
<accession>A0A7J3XZ55</accession>
<dbReference type="PROSITE" id="PS50984">
    <property type="entry name" value="TRUD"/>
    <property type="match status" value="1"/>
</dbReference>
<comment type="similarity">
    <text evidence="1">Belongs to the pseudouridine synthase TruD family.</text>
</comment>
<reference evidence="4" key="1">
    <citation type="journal article" date="2020" name="mSystems">
        <title>Genome- and Community-Level Interaction Insights into Carbon Utilization and Element Cycling Functions of Hydrothermarchaeota in Hydrothermal Sediment.</title>
        <authorList>
            <person name="Zhou Z."/>
            <person name="Liu Y."/>
            <person name="Xu W."/>
            <person name="Pan J."/>
            <person name="Luo Z.H."/>
            <person name="Li M."/>
        </authorList>
    </citation>
    <scope>NUCLEOTIDE SEQUENCE [LARGE SCALE GENOMIC DNA]</scope>
    <source>
        <strain evidence="4">SpSt-110</strain>
    </source>
</reference>
<keyword evidence="2" id="KW-0413">Isomerase</keyword>
<dbReference type="GO" id="GO:0003723">
    <property type="term" value="F:RNA binding"/>
    <property type="evidence" value="ECO:0007669"/>
    <property type="project" value="InterPro"/>
</dbReference>
<dbReference type="PANTHER" id="PTHR13326">
    <property type="entry name" value="TRNA PSEUDOURIDINE SYNTHASE D"/>
    <property type="match status" value="1"/>
</dbReference>
<feature type="domain" description="TRUD" evidence="3">
    <location>
        <begin position="164"/>
        <end position="364"/>
    </location>
</feature>
<sequence length="364" mass="41764">MIKKFVNVFDYIIDIAYVLTEKNIKSEFTQTPETFLVQEVLERNTLSDEGDYAVLELEKKGVDTFEALRLIARKAGIPASNFKVLGLKDKNSRSIQYVFVKKHLLGGGIEVETNSVKARVIGYSRCKPGKSALKGNYFKIRFEASSDDDFWLAKDLLREIVEHGLPNYYGYQRFGVTRPITHLLGKALLEADSSWFASMLLGDTSILETAESIRGRMRYTFNKIMSYEKKCHFMNPVEDCGLSLNHSLRNLYVDAYSSYLFNRLLTKILEKAGGVLPEEKLPLPGCNRASYHEILREEGVIVRRWGLFKCWERSSVLKPLEPGIRRNNGWIEIEFTLPRAGYASLVLRELFKENFRLVETLSVK</sequence>
<dbReference type="GO" id="GO:0001522">
    <property type="term" value="P:pseudouridine synthesis"/>
    <property type="evidence" value="ECO:0007669"/>
    <property type="project" value="InterPro"/>
</dbReference>
<evidence type="ECO:0000256" key="2">
    <source>
        <dbReference type="ARBA" id="ARBA00023235"/>
    </source>
</evidence>
<evidence type="ECO:0000256" key="1">
    <source>
        <dbReference type="ARBA" id="ARBA00007953"/>
    </source>
</evidence>
<comment type="caution">
    <text evidence="4">The sequence shown here is derived from an EMBL/GenBank/DDBJ whole genome shotgun (WGS) entry which is preliminary data.</text>
</comment>